<reference evidence="3" key="1">
    <citation type="journal article" date="2019" name="Int. J. Syst. Evol. Microbiol.">
        <title>The Global Catalogue of Microorganisms (GCM) 10K type strain sequencing project: providing services to taxonomists for standard genome sequencing and annotation.</title>
        <authorList>
            <consortium name="The Broad Institute Genomics Platform"/>
            <consortium name="The Broad Institute Genome Sequencing Center for Infectious Disease"/>
            <person name="Wu L."/>
            <person name="Ma J."/>
        </authorList>
    </citation>
    <scope>NUCLEOTIDE SEQUENCE [LARGE SCALE GENOMIC DNA]</scope>
    <source>
        <strain evidence="3">CCUG 49452</strain>
    </source>
</reference>
<proteinExistence type="predicted"/>
<dbReference type="RefSeq" id="WP_382432537.1">
    <property type="nucleotide sequence ID" value="NZ_JBHSHJ010000007.1"/>
</dbReference>
<organism evidence="2 3">
    <name type="scientific">Giesbergeria sinuosa</name>
    <dbReference type="NCBI Taxonomy" id="80883"/>
    <lineage>
        <taxon>Bacteria</taxon>
        <taxon>Pseudomonadati</taxon>
        <taxon>Pseudomonadota</taxon>
        <taxon>Betaproteobacteria</taxon>
        <taxon>Burkholderiales</taxon>
        <taxon>Comamonadaceae</taxon>
        <taxon>Giesbergeria</taxon>
    </lineage>
</organism>
<evidence type="ECO:0000313" key="3">
    <source>
        <dbReference type="Proteomes" id="UP001596001"/>
    </source>
</evidence>
<accession>A0ABV9QF09</accession>
<feature type="region of interest" description="Disordered" evidence="1">
    <location>
        <begin position="1"/>
        <end position="22"/>
    </location>
</feature>
<evidence type="ECO:0000256" key="1">
    <source>
        <dbReference type="SAM" id="MobiDB-lite"/>
    </source>
</evidence>
<name>A0ABV9QF09_9BURK</name>
<comment type="caution">
    <text evidence="2">The sequence shown here is derived from an EMBL/GenBank/DDBJ whole genome shotgun (WGS) entry which is preliminary data.</text>
</comment>
<gene>
    <name evidence="2" type="ORF">ACFO6X_09920</name>
</gene>
<sequence>MANTIPKGHIAPASLPSTGKHSHPVDLVALHGEAVNACAMARWYAARHNHAAAARKSAQALSALRKLAAFERVEASHA</sequence>
<dbReference type="EMBL" id="JBHSHJ010000007">
    <property type="protein sequence ID" value="MFC4789292.1"/>
    <property type="molecule type" value="Genomic_DNA"/>
</dbReference>
<protein>
    <submittedName>
        <fullName evidence="2">Uncharacterized protein</fullName>
    </submittedName>
</protein>
<evidence type="ECO:0000313" key="2">
    <source>
        <dbReference type="EMBL" id="MFC4789292.1"/>
    </source>
</evidence>
<dbReference type="Proteomes" id="UP001596001">
    <property type="component" value="Unassembled WGS sequence"/>
</dbReference>
<keyword evidence="3" id="KW-1185">Reference proteome</keyword>